<dbReference type="EMBL" id="MT143644">
    <property type="protein sequence ID" value="QJA99333.1"/>
    <property type="molecule type" value="Genomic_DNA"/>
</dbReference>
<gene>
    <name evidence="1" type="ORF">MM171A01142_0002</name>
    <name evidence="2" type="ORF">MM171B00834_0015</name>
</gene>
<organism evidence="2">
    <name type="scientific">viral metagenome</name>
    <dbReference type="NCBI Taxonomy" id="1070528"/>
    <lineage>
        <taxon>unclassified sequences</taxon>
        <taxon>metagenomes</taxon>
        <taxon>organismal metagenomes</taxon>
    </lineage>
</organism>
<sequence length="78" mass="9126">MRYQLEIHYSDDYEGLSQPFASFDDAIKVARGWAQHRQDYVHTQVTLTRHGENRKEVVYARTVPALWATDITEGQTRT</sequence>
<protein>
    <submittedName>
        <fullName evidence="2">Uncharacterized protein</fullName>
    </submittedName>
</protein>
<reference evidence="2" key="1">
    <citation type="submission" date="2020-03" db="EMBL/GenBank/DDBJ databases">
        <title>The deep terrestrial virosphere.</title>
        <authorList>
            <person name="Holmfeldt K."/>
            <person name="Nilsson E."/>
            <person name="Simone D."/>
            <person name="Lopez-Fernandez M."/>
            <person name="Wu X."/>
            <person name="de Brujin I."/>
            <person name="Lundin D."/>
            <person name="Andersson A."/>
            <person name="Bertilsson S."/>
            <person name="Dopson M."/>
        </authorList>
    </citation>
    <scope>NUCLEOTIDE SEQUENCE</scope>
    <source>
        <strain evidence="1">MM171A01142</strain>
        <strain evidence="2">MM171B00834</strain>
    </source>
</reference>
<evidence type="ECO:0000313" key="2">
    <source>
        <dbReference type="EMBL" id="QJB03249.1"/>
    </source>
</evidence>
<proteinExistence type="predicted"/>
<evidence type="ECO:0000313" key="1">
    <source>
        <dbReference type="EMBL" id="QJA99333.1"/>
    </source>
</evidence>
<name>A0A6M3MDH4_9ZZZZ</name>
<dbReference type="EMBL" id="MT143833">
    <property type="protein sequence ID" value="QJB03249.1"/>
    <property type="molecule type" value="Genomic_DNA"/>
</dbReference>
<accession>A0A6M3MDH4</accession>
<dbReference type="AlphaFoldDB" id="A0A6M3MDH4"/>